<dbReference type="Proteomes" id="UP000677537">
    <property type="component" value="Unassembled WGS sequence"/>
</dbReference>
<dbReference type="RefSeq" id="WP_209372351.1">
    <property type="nucleotide sequence ID" value="NZ_JAGIZA010000004.1"/>
</dbReference>
<name>A0A940S717_9PROT</name>
<dbReference type="PANTHER" id="PTHR48079">
    <property type="entry name" value="PROTEIN YEEZ"/>
    <property type="match status" value="1"/>
</dbReference>
<proteinExistence type="predicted"/>
<dbReference type="InterPro" id="IPR051783">
    <property type="entry name" value="NAD(P)-dependent_oxidoreduct"/>
</dbReference>
<dbReference type="GO" id="GO:0005737">
    <property type="term" value="C:cytoplasm"/>
    <property type="evidence" value="ECO:0007669"/>
    <property type="project" value="TreeGrafter"/>
</dbReference>
<comment type="caution">
    <text evidence="2">The sequence shown here is derived from an EMBL/GenBank/DDBJ whole genome shotgun (WGS) entry which is preliminary data.</text>
</comment>
<dbReference type="AlphaFoldDB" id="A0A940S717"/>
<sequence length="324" mass="33130">MPSLATEPSKPLPVLVLGAGGFIGRHMVAGLAAAGLPVLAGLRRPGKGPAGVEARLLDATRPESLAAALDGAGAVVNCVAAEPAAMLDGVRALAQAAGARRIVHLSSMAVYGGVTGLVDESAPLSPDGAYGESKAEAERQLREHAAAGGEVVMLRPGCVHGPGSEGWTARPARLLGAGRLGDLGPGGDGTCNLTAVADLVGATIAALRRTEAAGEAFNVSDPDPGDWNAYFLHLARAIGATPLRRIPGWRLKAEKLAAYPLKVAEIGARRLGVRTPDPIPPSLLRLFGQEITLDHRRADAGLGFPRTPPGKAIAEAAAWFLRTA</sequence>
<evidence type="ECO:0000259" key="1">
    <source>
        <dbReference type="Pfam" id="PF01370"/>
    </source>
</evidence>
<accession>A0A940S717</accession>
<dbReference type="GO" id="GO:0004029">
    <property type="term" value="F:aldehyde dehydrogenase (NAD+) activity"/>
    <property type="evidence" value="ECO:0007669"/>
    <property type="project" value="TreeGrafter"/>
</dbReference>
<evidence type="ECO:0000313" key="2">
    <source>
        <dbReference type="EMBL" id="MBP0492627.1"/>
    </source>
</evidence>
<evidence type="ECO:0000313" key="3">
    <source>
        <dbReference type="Proteomes" id="UP000677537"/>
    </source>
</evidence>
<dbReference type="SUPFAM" id="SSF51735">
    <property type="entry name" value="NAD(P)-binding Rossmann-fold domains"/>
    <property type="match status" value="1"/>
</dbReference>
<dbReference type="Pfam" id="PF01370">
    <property type="entry name" value="Epimerase"/>
    <property type="match status" value="1"/>
</dbReference>
<dbReference type="InterPro" id="IPR001509">
    <property type="entry name" value="Epimerase_deHydtase"/>
</dbReference>
<protein>
    <submittedName>
        <fullName evidence="2">NAD-dependent epimerase/dehydratase family protein</fullName>
    </submittedName>
</protein>
<dbReference type="EMBL" id="JAGIZA010000004">
    <property type="protein sequence ID" value="MBP0492627.1"/>
    <property type="molecule type" value="Genomic_DNA"/>
</dbReference>
<gene>
    <name evidence="2" type="ORF">J5Y10_07535</name>
</gene>
<dbReference type="InterPro" id="IPR036291">
    <property type="entry name" value="NAD(P)-bd_dom_sf"/>
</dbReference>
<dbReference type="PANTHER" id="PTHR48079:SF6">
    <property type="entry name" value="NAD(P)-BINDING DOMAIN-CONTAINING PROTEIN-RELATED"/>
    <property type="match status" value="1"/>
</dbReference>
<feature type="domain" description="NAD-dependent epimerase/dehydratase" evidence="1">
    <location>
        <begin position="14"/>
        <end position="219"/>
    </location>
</feature>
<reference evidence="2" key="1">
    <citation type="submission" date="2021-03" db="EMBL/GenBank/DDBJ databases">
        <authorList>
            <person name="So Y."/>
        </authorList>
    </citation>
    <scope>NUCLEOTIDE SEQUENCE</scope>
    <source>
        <strain evidence="2">SG15</strain>
    </source>
</reference>
<keyword evidence="3" id="KW-1185">Reference proteome</keyword>
<organism evidence="2 3">
    <name type="scientific">Roseomonas indoligenes</name>
    <dbReference type="NCBI Taxonomy" id="2820811"/>
    <lineage>
        <taxon>Bacteria</taxon>
        <taxon>Pseudomonadati</taxon>
        <taxon>Pseudomonadota</taxon>
        <taxon>Alphaproteobacteria</taxon>
        <taxon>Acetobacterales</taxon>
        <taxon>Roseomonadaceae</taxon>
        <taxon>Roseomonas</taxon>
    </lineage>
</organism>
<dbReference type="Gene3D" id="3.40.50.720">
    <property type="entry name" value="NAD(P)-binding Rossmann-like Domain"/>
    <property type="match status" value="1"/>
</dbReference>